<dbReference type="InterPro" id="IPR036277">
    <property type="entry name" value="SMC_hinge_sf"/>
</dbReference>
<dbReference type="Gene3D" id="1.20.1060.20">
    <property type="match status" value="1"/>
</dbReference>
<gene>
    <name evidence="4" type="ORF">AMJ71_09895</name>
</gene>
<dbReference type="GO" id="GO:0051276">
    <property type="term" value="P:chromosome organization"/>
    <property type="evidence" value="ECO:0007669"/>
    <property type="project" value="InterPro"/>
</dbReference>
<dbReference type="Proteomes" id="UP000051035">
    <property type="component" value="Unassembled WGS sequence"/>
</dbReference>
<sequence>MELKRLVISGFKSFVDRTELSLGTGVTALVGPNGCGKTNVAEAIRWALGEQNARILRGERMEDLIFNGTRERPPVGMAEVTLTFTNEQGLLPIDFEEVEISRRLYRSGESEYLINRSPCRLRDVTDLIVGTGAGPHAYAIFEQRMVEALLSSDPAQRRAMFEQAAGIAKYHAQKHLTLRKLKTTQQDLHRVEDLVAEVEKLVRSLSRQAKAAARYGGRKEELRKLVMERYRRRHHDVIAAARALEGELSEAQARRDERMQWIAARTDELVAWKEHHDVIVQRRTQAQDRAAVLTSAMQRAEEQLLVLRERQLACDERRERSTEATARLRRRLAEVKNEARSLDRESKAVRERRTAGATHLRDLSSELSVVESQLAGRRALASRMKTQLGELLKRESERRAELSEVAAKTDAAAAQREFLAAEVSRLADEVSGTATRVSDVREELRQEREKADDVAARSERLRRTREELQAQLERVNGEREAVSRELSARKAELETQERARQQHEGMGRGVHAVLVSPLAGDALIGVLADMIKVPAEFERAIEGALAHRLQYVVARARGEIRDAVRYLRKHGRGRASFVTLGAENGDRPRELPPELASEGGVVGLARDLVECEESLRGLIASVLRDVVVVKDFDLAWQLADRYAEWSFVTLKGDLIERGGIVTGGSTVEPDLVARRRRGEELRPSPARGE</sequence>
<evidence type="ECO:0000313" key="5">
    <source>
        <dbReference type="Proteomes" id="UP000051035"/>
    </source>
</evidence>
<dbReference type="InterPro" id="IPR003395">
    <property type="entry name" value="RecF/RecN/SMC_N"/>
</dbReference>
<dbReference type="Pfam" id="PF06470">
    <property type="entry name" value="SMC_hinge"/>
    <property type="match status" value="1"/>
</dbReference>
<dbReference type="SMART" id="SM00968">
    <property type="entry name" value="SMC_hinge"/>
    <property type="match status" value="1"/>
</dbReference>
<dbReference type="EMBL" id="LJVA01000149">
    <property type="protein sequence ID" value="KPL06372.1"/>
    <property type="molecule type" value="Genomic_DNA"/>
</dbReference>
<keyword evidence="1 2" id="KW-0175">Coiled coil</keyword>
<protein>
    <recommendedName>
        <fullName evidence="3">SMC hinge domain-containing protein</fullName>
    </recommendedName>
</protein>
<comment type="caution">
    <text evidence="4">The sequence shown here is derived from an EMBL/GenBank/DDBJ whole genome shotgun (WGS) entry which is preliminary data.</text>
</comment>
<dbReference type="GO" id="GO:0005694">
    <property type="term" value="C:chromosome"/>
    <property type="evidence" value="ECO:0007669"/>
    <property type="project" value="InterPro"/>
</dbReference>
<evidence type="ECO:0000256" key="2">
    <source>
        <dbReference type="SAM" id="Coils"/>
    </source>
</evidence>
<evidence type="ECO:0000256" key="1">
    <source>
        <dbReference type="ARBA" id="ARBA00023054"/>
    </source>
</evidence>
<dbReference type="PATRIC" id="fig|1703773.3.peg.821"/>
<dbReference type="InterPro" id="IPR010935">
    <property type="entry name" value="SMC_hinge"/>
</dbReference>
<proteinExistence type="predicted"/>
<dbReference type="Pfam" id="PF02463">
    <property type="entry name" value="SMC_N"/>
    <property type="match status" value="1"/>
</dbReference>
<feature type="domain" description="SMC hinge" evidence="3">
    <location>
        <begin position="521"/>
        <end position="639"/>
    </location>
</feature>
<dbReference type="Gene3D" id="3.40.50.300">
    <property type="entry name" value="P-loop containing nucleotide triphosphate hydrolases"/>
    <property type="match status" value="1"/>
</dbReference>
<reference evidence="4 5" key="1">
    <citation type="journal article" date="2015" name="Microbiome">
        <title>Genomic resolution of linkages in carbon, nitrogen, and sulfur cycling among widespread estuary sediment bacteria.</title>
        <authorList>
            <person name="Baker B.J."/>
            <person name="Lazar C.S."/>
            <person name="Teske A.P."/>
            <person name="Dick G.J."/>
        </authorList>
    </citation>
    <scope>NUCLEOTIDE SEQUENCE [LARGE SCALE GENOMIC DNA]</scope>
    <source>
        <strain evidence="4">SM1_40</strain>
    </source>
</reference>
<feature type="coiled-coil region" evidence="2">
    <location>
        <begin position="437"/>
        <end position="485"/>
    </location>
</feature>
<dbReference type="InterPro" id="IPR027417">
    <property type="entry name" value="P-loop_NTPase"/>
</dbReference>
<feature type="coiled-coil region" evidence="2">
    <location>
        <begin position="181"/>
        <end position="208"/>
    </location>
</feature>
<dbReference type="SUPFAM" id="SSF52540">
    <property type="entry name" value="P-loop containing nucleoside triphosphate hydrolases"/>
    <property type="match status" value="1"/>
</dbReference>
<dbReference type="AlphaFoldDB" id="A0A0S8J9G1"/>
<accession>A0A0S8J9G1</accession>
<name>A0A0S8J9G1_UNCT6</name>
<organism evidence="4 5">
    <name type="scientific">candidate division TA06 bacterium SM1_40</name>
    <dbReference type="NCBI Taxonomy" id="1703773"/>
    <lineage>
        <taxon>Bacteria</taxon>
        <taxon>Bacteria division TA06</taxon>
    </lineage>
</organism>
<dbReference type="GO" id="GO:0005524">
    <property type="term" value="F:ATP binding"/>
    <property type="evidence" value="ECO:0007669"/>
    <property type="project" value="InterPro"/>
</dbReference>
<dbReference type="Gene3D" id="3.30.70.1620">
    <property type="match status" value="1"/>
</dbReference>
<evidence type="ECO:0000313" key="4">
    <source>
        <dbReference type="EMBL" id="KPL06372.1"/>
    </source>
</evidence>
<dbReference type="SUPFAM" id="SSF75553">
    <property type="entry name" value="Smc hinge domain"/>
    <property type="match status" value="1"/>
</dbReference>
<dbReference type="PANTHER" id="PTHR43977">
    <property type="entry name" value="STRUCTURAL MAINTENANCE OF CHROMOSOMES PROTEIN 3"/>
    <property type="match status" value="1"/>
</dbReference>
<feature type="coiled-coil region" evidence="2">
    <location>
        <begin position="283"/>
        <end position="352"/>
    </location>
</feature>
<evidence type="ECO:0000259" key="3">
    <source>
        <dbReference type="SMART" id="SM00968"/>
    </source>
</evidence>